<dbReference type="UniPathway" id="UPA00344"/>
<dbReference type="SUPFAM" id="SSF50800">
    <property type="entry name" value="PK beta-barrel domain-like"/>
    <property type="match status" value="1"/>
</dbReference>
<dbReference type="GO" id="GO:0030151">
    <property type="term" value="F:molybdenum ion binding"/>
    <property type="evidence" value="ECO:0007669"/>
    <property type="project" value="InterPro"/>
</dbReference>
<dbReference type="InParanoid" id="A0A140LB06"/>
<evidence type="ECO:0000256" key="3">
    <source>
        <dbReference type="ARBA" id="ARBA00023150"/>
    </source>
</evidence>
<gene>
    <name evidence="5" type="primary">mog</name>
    <name evidence="5" type="ORF">AN618_09290</name>
</gene>
<dbReference type="CDD" id="cd00886">
    <property type="entry name" value="MogA_MoaB"/>
    <property type="match status" value="1"/>
</dbReference>
<keyword evidence="3" id="KW-0501">Molybdenum cofactor biosynthesis</keyword>
<dbReference type="OrthoDB" id="9784492at2"/>
<evidence type="ECO:0000259" key="4">
    <source>
        <dbReference type="PROSITE" id="PS51340"/>
    </source>
</evidence>
<dbReference type="InterPro" id="IPR005302">
    <property type="entry name" value="MoCF_Sase_C"/>
</dbReference>
<dbReference type="InterPro" id="IPR008284">
    <property type="entry name" value="MoCF_biosynth_CS"/>
</dbReference>
<dbReference type="InterPro" id="IPR011037">
    <property type="entry name" value="Pyrv_Knase-like_insert_dom_sf"/>
</dbReference>
<name>A0A140LB06_9FIRM</name>
<dbReference type="PANTHER" id="PTHR43764">
    <property type="entry name" value="MOLYBDENUM COFACTOR BIOSYNTHESIS"/>
    <property type="match status" value="1"/>
</dbReference>
<evidence type="ECO:0000313" key="6">
    <source>
        <dbReference type="Proteomes" id="UP000070427"/>
    </source>
</evidence>
<comment type="caution">
    <text evidence="5">The sequence shown here is derived from an EMBL/GenBank/DDBJ whole genome shotgun (WGS) entry which is preliminary data.</text>
</comment>
<dbReference type="Pfam" id="PF00994">
    <property type="entry name" value="MoCF_biosynth"/>
    <property type="match status" value="1"/>
</dbReference>
<dbReference type="SMART" id="SM00852">
    <property type="entry name" value="MoCF_biosynth"/>
    <property type="match status" value="1"/>
</dbReference>
<keyword evidence="5" id="KW-0808">Transferase</keyword>
<accession>A0A140LB06</accession>
<reference evidence="5 6" key="1">
    <citation type="submission" date="2015-12" db="EMBL/GenBank/DDBJ databases">
        <title>Draft genome sequnece of Fervidicola ferrireducens strain Y170.</title>
        <authorList>
            <person name="Patel B.K."/>
        </authorList>
    </citation>
    <scope>NUCLEOTIDE SEQUENCE [LARGE SCALE GENOMIC DNA]</scope>
    <source>
        <strain evidence="5 6">Y170</strain>
    </source>
</reference>
<evidence type="ECO:0000313" key="5">
    <source>
        <dbReference type="EMBL" id="KXG77731.1"/>
    </source>
</evidence>
<dbReference type="InterPro" id="IPR036425">
    <property type="entry name" value="MoaB/Mog-like_dom_sf"/>
</dbReference>
<dbReference type="EC" id="2.7.7.75" evidence="5"/>
<dbReference type="Proteomes" id="UP000070427">
    <property type="component" value="Unassembled WGS sequence"/>
</dbReference>
<feature type="domain" description="MOSC" evidence="4">
    <location>
        <begin position="18"/>
        <end position="142"/>
    </location>
</feature>
<protein>
    <submittedName>
        <fullName evidence="5">Molybdopterin adenylyltransferase</fullName>
        <ecNumber evidence="5">2.7.7.75</ecNumber>
    </submittedName>
</protein>
<dbReference type="Gene3D" id="2.40.33.20">
    <property type="entry name" value="PK beta-barrel domain-like"/>
    <property type="match status" value="1"/>
</dbReference>
<dbReference type="PROSITE" id="PS51340">
    <property type="entry name" value="MOSC"/>
    <property type="match status" value="1"/>
</dbReference>
<keyword evidence="5" id="KW-0548">Nucleotidyltransferase</keyword>
<dbReference type="RefSeq" id="WP_066352653.1">
    <property type="nucleotide sequence ID" value="NZ_LOED01000008.1"/>
</dbReference>
<dbReference type="InterPro" id="IPR051920">
    <property type="entry name" value="MPT_Adenylyltrnsfr/MoaC-Rel"/>
</dbReference>
<sequence length="307" mass="32992">MGRVVAVSISEKKGEKKQNVGKARLIENFGLEGDAHAGSWHRQVSLLAKESIEKMKKMGLAVGPGDFAENITTEGIDLARLPVGTRLEIGDALLEVTQIGKECHSGCAIFKQVGQCIMPREGIFARVLRGGVVSEGDEIKVIPLIRVGILTASDRGARGEREDKSAKVIEELITTVNGRVEEYVLVPDDLDAIKESLMAMCEKGLDLILTTGGTGFSPRDNTPEATLAVIEKEVPGIPEAMRQKSLEKTPHAMLSRAVAGIRGRTLIINLPGSPRAVRQNLEVVLPALPHAVELLKGGVRDCGRMEG</sequence>
<dbReference type="GO" id="GO:0030170">
    <property type="term" value="F:pyridoxal phosphate binding"/>
    <property type="evidence" value="ECO:0007669"/>
    <property type="project" value="InterPro"/>
</dbReference>
<dbReference type="Gene3D" id="3.40.980.10">
    <property type="entry name" value="MoaB/Mog-like domain"/>
    <property type="match status" value="1"/>
</dbReference>
<dbReference type="Pfam" id="PF03473">
    <property type="entry name" value="MOSC"/>
    <property type="match status" value="1"/>
</dbReference>
<comment type="function">
    <text evidence="1">May be involved in the biosynthesis of molybdopterin.</text>
</comment>
<dbReference type="GO" id="GO:0061598">
    <property type="term" value="F:molybdopterin adenylyltransferase activity"/>
    <property type="evidence" value="ECO:0007669"/>
    <property type="project" value="UniProtKB-EC"/>
</dbReference>
<dbReference type="PROSITE" id="PS01078">
    <property type="entry name" value="MOCF_BIOSYNTHESIS_1"/>
    <property type="match status" value="1"/>
</dbReference>
<proteinExistence type="predicted"/>
<dbReference type="InterPro" id="IPR001453">
    <property type="entry name" value="MoaB/Mog_dom"/>
</dbReference>
<comment type="pathway">
    <text evidence="2">Cofactor biosynthesis; molybdopterin biosynthesis.</text>
</comment>
<dbReference type="PANTHER" id="PTHR43764:SF1">
    <property type="entry name" value="MOLYBDOPTERIN MOLYBDOTRANSFERASE"/>
    <property type="match status" value="1"/>
</dbReference>
<dbReference type="NCBIfam" id="TIGR00177">
    <property type="entry name" value="molyb_syn"/>
    <property type="match status" value="1"/>
</dbReference>
<dbReference type="PATRIC" id="fig|520764.3.peg.964"/>
<organism evidence="5 6">
    <name type="scientific">Fervidicola ferrireducens</name>
    <dbReference type="NCBI Taxonomy" id="520764"/>
    <lineage>
        <taxon>Bacteria</taxon>
        <taxon>Bacillati</taxon>
        <taxon>Bacillota</taxon>
        <taxon>Clostridia</taxon>
        <taxon>Thermosediminibacterales</taxon>
        <taxon>Thermosediminibacteraceae</taxon>
        <taxon>Fervidicola</taxon>
    </lineage>
</organism>
<dbReference type="STRING" id="520764.AN618_09290"/>
<evidence type="ECO:0000256" key="2">
    <source>
        <dbReference type="ARBA" id="ARBA00005046"/>
    </source>
</evidence>
<dbReference type="EMBL" id="LOED01000008">
    <property type="protein sequence ID" value="KXG77731.1"/>
    <property type="molecule type" value="Genomic_DNA"/>
</dbReference>
<keyword evidence="6" id="KW-1185">Reference proteome</keyword>
<dbReference type="SUPFAM" id="SSF53218">
    <property type="entry name" value="Molybdenum cofactor biosynthesis proteins"/>
    <property type="match status" value="1"/>
</dbReference>
<evidence type="ECO:0000256" key="1">
    <source>
        <dbReference type="ARBA" id="ARBA00003487"/>
    </source>
</evidence>
<dbReference type="AlphaFoldDB" id="A0A140LB06"/>
<dbReference type="GO" id="GO:0006777">
    <property type="term" value="P:Mo-molybdopterin cofactor biosynthetic process"/>
    <property type="evidence" value="ECO:0007669"/>
    <property type="project" value="UniProtKB-KW"/>
</dbReference>